<reference evidence="1" key="1">
    <citation type="journal article" date="2014" name="Int. J. Syst. Evol. Microbiol.">
        <title>Complete genome sequence of Corynebacterium casei LMG S-19264T (=DSM 44701T), isolated from a smear-ripened cheese.</title>
        <authorList>
            <consortium name="US DOE Joint Genome Institute (JGI-PGF)"/>
            <person name="Walter F."/>
            <person name="Albersmeier A."/>
            <person name="Kalinowski J."/>
            <person name="Ruckert C."/>
        </authorList>
    </citation>
    <scope>NUCLEOTIDE SEQUENCE</scope>
    <source>
        <strain evidence="1">KCTC 32501</strain>
    </source>
</reference>
<dbReference type="RefSeq" id="WP_189493555.1">
    <property type="nucleotide sequence ID" value="NZ_BMZG01000009.1"/>
</dbReference>
<evidence type="ECO:0000313" key="2">
    <source>
        <dbReference type="Proteomes" id="UP000614287"/>
    </source>
</evidence>
<name>A0A8J3CN95_9BURK</name>
<comment type="caution">
    <text evidence="1">The sequence shown here is derived from an EMBL/GenBank/DDBJ whole genome shotgun (WGS) entry which is preliminary data.</text>
</comment>
<evidence type="ECO:0000313" key="1">
    <source>
        <dbReference type="EMBL" id="GHA76787.1"/>
    </source>
</evidence>
<keyword evidence="2" id="KW-1185">Reference proteome</keyword>
<proteinExistence type="predicted"/>
<dbReference type="Proteomes" id="UP000614287">
    <property type="component" value="Unassembled WGS sequence"/>
</dbReference>
<dbReference type="EMBL" id="BMZG01000009">
    <property type="protein sequence ID" value="GHA76787.1"/>
    <property type="molecule type" value="Genomic_DNA"/>
</dbReference>
<organism evidence="1 2">
    <name type="scientific">Formosimonas limnophila</name>
    <dbReference type="NCBI Taxonomy" id="1384487"/>
    <lineage>
        <taxon>Bacteria</taxon>
        <taxon>Pseudomonadati</taxon>
        <taxon>Pseudomonadota</taxon>
        <taxon>Betaproteobacteria</taxon>
        <taxon>Burkholderiales</taxon>
        <taxon>Burkholderiaceae</taxon>
        <taxon>Formosimonas</taxon>
    </lineage>
</organism>
<dbReference type="AlphaFoldDB" id="A0A8J3CN95"/>
<protein>
    <submittedName>
        <fullName evidence="1">Uncharacterized protein</fullName>
    </submittedName>
</protein>
<sequence>MATNNAKAKPSGQKPTNTILGSVEAVKHSEPNVTLYGRIAGAKRGSGIFKDVKIEPGYINPNGPDLHFTIVIDDAYTGIIAIDGQPTDDRSLGNKNLKLIRTNFYRNTVPDEIKVKIPVEPPKGMSKQKFAQEIIKKAHSFSSYTLDYSLPKNVIGSVMRNGEYNSSSYISGLLKAVMGYVPQISTPGYNTPGWEMPIPSSYFKGEAIR</sequence>
<accession>A0A8J3CN95</accession>
<gene>
    <name evidence="1" type="ORF">GCM10009007_17220</name>
</gene>
<reference evidence="1" key="2">
    <citation type="submission" date="2020-09" db="EMBL/GenBank/DDBJ databases">
        <authorList>
            <person name="Sun Q."/>
            <person name="Kim S."/>
        </authorList>
    </citation>
    <scope>NUCLEOTIDE SEQUENCE</scope>
    <source>
        <strain evidence="1">KCTC 32501</strain>
    </source>
</reference>